<dbReference type="PANTHER" id="PTHR43581">
    <property type="entry name" value="ATP/GTP PHOSPHATASE"/>
    <property type="match status" value="1"/>
</dbReference>
<dbReference type="Gene3D" id="3.40.50.300">
    <property type="entry name" value="P-loop containing nucleotide triphosphate hydrolases"/>
    <property type="match status" value="1"/>
</dbReference>
<dbReference type="InterPro" id="IPR041685">
    <property type="entry name" value="AAA_GajA/Old/RecF-like"/>
</dbReference>
<name>A0ABY5MUT5_9SPHN</name>
<dbReference type="Proteomes" id="UP000831921">
    <property type="component" value="Chromosome"/>
</dbReference>
<dbReference type="EMBL" id="CP097253">
    <property type="protein sequence ID" value="UUR08248.1"/>
    <property type="molecule type" value="Genomic_DNA"/>
</dbReference>
<dbReference type="InterPro" id="IPR027417">
    <property type="entry name" value="P-loop_NTPase"/>
</dbReference>
<gene>
    <name evidence="2" type="ORF">M1K48_00955</name>
</gene>
<dbReference type="PANTHER" id="PTHR43581:SF2">
    <property type="entry name" value="EXCINUCLEASE ATPASE SUBUNIT"/>
    <property type="match status" value="1"/>
</dbReference>
<accession>A0ABY5MUT5</accession>
<organism evidence="2 3">
    <name type="scientific">Sphingomonas glaciei</name>
    <dbReference type="NCBI Taxonomy" id="2938948"/>
    <lineage>
        <taxon>Bacteria</taxon>
        <taxon>Pseudomonadati</taxon>
        <taxon>Pseudomonadota</taxon>
        <taxon>Alphaproteobacteria</taxon>
        <taxon>Sphingomonadales</taxon>
        <taxon>Sphingomonadaceae</taxon>
        <taxon>Sphingomonas</taxon>
    </lineage>
</organism>
<evidence type="ECO:0000313" key="2">
    <source>
        <dbReference type="EMBL" id="UUR08248.1"/>
    </source>
</evidence>
<evidence type="ECO:0000259" key="1">
    <source>
        <dbReference type="Pfam" id="PF13175"/>
    </source>
</evidence>
<dbReference type="CDD" id="cd00267">
    <property type="entry name" value="ABC_ATPase"/>
    <property type="match status" value="1"/>
</dbReference>
<keyword evidence="2" id="KW-0067">ATP-binding</keyword>
<feature type="domain" description="Endonuclease GajA/Old nuclease/RecF-like AAA" evidence="1">
    <location>
        <begin position="16"/>
        <end position="360"/>
    </location>
</feature>
<dbReference type="RefSeq" id="WP_249504027.1">
    <property type="nucleotide sequence ID" value="NZ_CP097253.1"/>
</dbReference>
<dbReference type="Pfam" id="PF13175">
    <property type="entry name" value="AAA_15"/>
    <property type="match status" value="1"/>
</dbReference>
<proteinExistence type="predicted"/>
<protein>
    <submittedName>
        <fullName evidence="2">ATP-binding protein</fullName>
    </submittedName>
</protein>
<keyword evidence="2" id="KW-0547">Nucleotide-binding</keyword>
<dbReference type="InterPro" id="IPR051396">
    <property type="entry name" value="Bact_Antivir_Def_Nuclease"/>
</dbReference>
<reference evidence="2 3" key="1">
    <citation type="submission" date="2022-05" db="EMBL/GenBank/DDBJ databases">
        <title>S8-45 Sphingomonas ultraviolaceadurans.</title>
        <authorList>
            <person name="Liu Y."/>
        </authorList>
    </citation>
    <scope>NUCLEOTIDE SEQUENCE [LARGE SCALE GENOMIC DNA]</scope>
    <source>
        <strain evidence="2 3">S8-45</strain>
    </source>
</reference>
<dbReference type="GO" id="GO:0005524">
    <property type="term" value="F:ATP binding"/>
    <property type="evidence" value="ECO:0007669"/>
    <property type="project" value="UniProtKB-KW"/>
</dbReference>
<keyword evidence="3" id="KW-1185">Reference proteome</keyword>
<sequence length="383" mass="43177">MRVLSFQVFGLMGRSRNIELNFHSDLNIITGFNGSGKTTILKLLWFLLSGNVHIALKEIPFRRCVLETDEYTLSLVRVSEHTCEAEIETSEKKLAFQDEFDSDHEVLSDARDEVKDFTSKIGSSLFFPTFRRLEGGFGIDDQTSAARSSQFPWASTTEIGTLQKAVSAVSRRLSNGQHTFVTSIATTDISELIQGKYTDLSEQANAMQREINESVVQDIQNYKSRSDKSTQDERDGVAAALLDEVGRRIEKVNERRDIIMQPLSAIQRLVIRIFRHKGIKMSGRVSFGDTADAIASDKLSAGEKQMLSFICYNALYSNSIIFIDEPELSLHVDWQRTLFPTLVGQNKDNQFIIATHSPFIYSKYPEKELLLASMRGDEDGTES</sequence>
<evidence type="ECO:0000313" key="3">
    <source>
        <dbReference type="Proteomes" id="UP000831921"/>
    </source>
</evidence>
<dbReference type="SUPFAM" id="SSF52540">
    <property type="entry name" value="P-loop containing nucleoside triphosphate hydrolases"/>
    <property type="match status" value="1"/>
</dbReference>